<organism evidence="2 3">
    <name type="scientific">Paractinoplanes rishiriensis</name>
    <dbReference type="NCBI Taxonomy" id="1050105"/>
    <lineage>
        <taxon>Bacteria</taxon>
        <taxon>Bacillati</taxon>
        <taxon>Actinomycetota</taxon>
        <taxon>Actinomycetes</taxon>
        <taxon>Micromonosporales</taxon>
        <taxon>Micromonosporaceae</taxon>
        <taxon>Paractinoplanes</taxon>
    </lineage>
</organism>
<dbReference type="EMBL" id="BOMV01000069">
    <property type="protein sequence ID" value="GIE99096.1"/>
    <property type="molecule type" value="Genomic_DNA"/>
</dbReference>
<feature type="region of interest" description="Disordered" evidence="1">
    <location>
        <begin position="1"/>
        <end position="25"/>
    </location>
</feature>
<gene>
    <name evidence="2" type="ORF">Ari01nite_65610</name>
</gene>
<name>A0A919MTB5_9ACTN</name>
<keyword evidence="3" id="KW-1185">Reference proteome</keyword>
<comment type="caution">
    <text evidence="2">The sequence shown here is derived from an EMBL/GenBank/DDBJ whole genome shotgun (WGS) entry which is preliminary data.</text>
</comment>
<evidence type="ECO:0000313" key="2">
    <source>
        <dbReference type="EMBL" id="GIE99096.1"/>
    </source>
</evidence>
<dbReference type="Proteomes" id="UP000636960">
    <property type="component" value="Unassembled WGS sequence"/>
</dbReference>
<evidence type="ECO:0000313" key="3">
    <source>
        <dbReference type="Proteomes" id="UP000636960"/>
    </source>
</evidence>
<reference evidence="2" key="1">
    <citation type="submission" date="2021-01" db="EMBL/GenBank/DDBJ databases">
        <title>Whole genome shotgun sequence of Actinoplanes rishiriensis NBRC 108556.</title>
        <authorList>
            <person name="Komaki H."/>
            <person name="Tamura T."/>
        </authorList>
    </citation>
    <scope>NUCLEOTIDE SEQUENCE</scope>
    <source>
        <strain evidence="2">NBRC 108556</strain>
    </source>
</reference>
<sequence>MARRWRRPARRSPPPNSTERKLINVARPPAMRASPAAVIQFVTLGVTNGALGAKRTRSDAGSVPDYDHKVSES</sequence>
<feature type="region of interest" description="Disordered" evidence="1">
    <location>
        <begin position="51"/>
        <end position="73"/>
    </location>
</feature>
<accession>A0A919MTB5</accession>
<protein>
    <submittedName>
        <fullName evidence="2">Uncharacterized protein</fullName>
    </submittedName>
</protein>
<proteinExistence type="predicted"/>
<feature type="compositionally biased region" description="Basic residues" evidence="1">
    <location>
        <begin position="1"/>
        <end position="10"/>
    </location>
</feature>
<evidence type="ECO:0000256" key="1">
    <source>
        <dbReference type="SAM" id="MobiDB-lite"/>
    </source>
</evidence>
<dbReference type="AlphaFoldDB" id="A0A919MTB5"/>